<reference evidence="2 3" key="1">
    <citation type="submission" date="2015-06" db="EMBL/GenBank/DDBJ databases">
        <title>Improved classification and identification of acetic acid bacteria using matrix-assisted laser desorption/ionization time-of-flight mass spectrometry; Gluconobacter nephelii and Gluconobacter uchimurae are later heterotypic synonyms of Gluconobacter japonicus and Gluconobacter oxydans, respectively.</title>
        <authorList>
            <person name="Li L."/>
            <person name="Cleenwerck I."/>
            <person name="De Vuyst L."/>
            <person name="Vandamme P."/>
        </authorList>
    </citation>
    <scope>NUCLEOTIDE SEQUENCE [LARGE SCALE GENOMIC DNA]</scope>
    <source>
        <strain evidence="2 3">LMG 1768</strain>
    </source>
</reference>
<feature type="transmembrane region" description="Helical" evidence="1">
    <location>
        <begin position="14"/>
        <end position="36"/>
    </location>
</feature>
<proteinExistence type="predicted"/>
<keyword evidence="1" id="KW-1133">Transmembrane helix</keyword>
<protein>
    <submittedName>
        <fullName evidence="2">Uncharacterized protein</fullName>
    </submittedName>
</protein>
<dbReference type="EMBL" id="LHZR01000094">
    <property type="protein sequence ID" value="KXV49524.1"/>
    <property type="molecule type" value="Genomic_DNA"/>
</dbReference>
<dbReference type="AlphaFoldDB" id="A0A149TLC7"/>
<evidence type="ECO:0000313" key="3">
    <source>
        <dbReference type="Proteomes" id="UP000075636"/>
    </source>
</evidence>
<evidence type="ECO:0000313" key="2">
    <source>
        <dbReference type="EMBL" id="KXV49524.1"/>
    </source>
</evidence>
<name>A0A149TLC7_9PROT</name>
<accession>A0A149TLC7</accession>
<feature type="transmembrane region" description="Helical" evidence="1">
    <location>
        <begin position="48"/>
        <end position="68"/>
    </location>
</feature>
<feature type="transmembrane region" description="Helical" evidence="1">
    <location>
        <begin position="109"/>
        <end position="135"/>
    </location>
</feature>
<organism evidence="2 3">
    <name type="scientific">Gluconobacter albidus</name>
    <dbReference type="NCBI Taxonomy" id="318683"/>
    <lineage>
        <taxon>Bacteria</taxon>
        <taxon>Pseudomonadati</taxon>
        <taxon>Pseudomonadota</taxon>
        <taxon>Alphaproteobacteria</taxon>
        <taxon>Acetobacterales</taxon>
        <taxon>Acetobacteraceae</taxon>
        <taxon>Gluconobacter</taxon>
    </lineage>
</organism>
<keyword evidence="1" id="KW-0472">Membrane</keyword>
<evidence type="ECO:0000256" key="1">
    <source>
        <dbReference type="SAM" id="Phobius"/>
    </source>
</evidence>
<comment type="caution">
    <text evidence="2">The sequence shown here is derived from an EMBL/GenBank/DDBJ whole genome shotgun (WGS) entry which is preliminary data.</text>
</comment>
<keyword evidence="1" id="KW-0812">Transmembrane</keyword>
<feature type="transmembrane region" description="Helical" evidence="1">
    <location>
        <begin position="155"/>
        <end position="174"/>
    </location>
</feature>
<dbReference type="PATRIC" id="fig|318683.6.peg.1909"/>
<dbReference type="GeneID" id="76195278"/>
<sequence length="181" mass="19035">MEGLFDFAQDLGAALSWLLPFLCYVGGGCFLLSGVMGIFQRSSISNGLLSKGVVPEMMILVGATFLSFPEFLNMGNRTLGFEGNAGIGTPTKMSFSSDTLMTAAQGGPLAALTAILNVFHVYFAAYGALIVYFAIVRQMGRAKGANNSSTGLNMVMGIAGFLVMNADVLGPALLKELKLVQ</sequence>
<dbReference type="Proteomes" id="UP000075636">
    <property type="component" value="Unassembled WGS sequence"/>
</dbReference>
<dbReference type="RefSeq" id="WP_062106755.1">
    <property type="nucleotide sequence ID" value="NZ_LHZR01000094.1"/>
</dbReference>
<gene>
    <name evidence="2" type="ORF">AD945_04165</name>
</gene>